<protein>
    <submittedName>
        <fullName evidence="2">Uncharacterized protein</fullName>
    </submittedName>
</protein>
<dbReference type="AlphaFoldDB" id="A0A1Z4JEN9"/>
<evidence type="ECO:0000313" key="2">
    <source>
        <dbReference type="EMBL" id="BAY55232.1"/>
    </source>
</evidence>
<gene>
    <name evidence="2" type="ORF">NIES2135_20550</name>
</gene>
<accession>A0A1Z4JEN9</accession>
<evidence type="ECO:0000256" key="1">
    <source>
        <dbReference type="SAM" id="MobiDB-lite"/>
    </source>
</evidence>
<evidence type="ECO:0000313" key="3">
    <source>
        <dbReference type="Proteomes" id="UP000217895"/>
    </source>
</evidence>
<dbReference type="EMBL" id="AP018203">
    <property type="protein sequence ID" value="BAY55232.1"/>
    <property type="molecule type" value="Genomic_DNA"/>
</dbReference>
<sequence>MIDKDLFGEHFNALCDQHSKNFGSETYRKFYTAIAERMTTEEFVQVAEQFFFEGKFPAPKDFVDAVHALRRSHPSPPEQLPPTIEELPPEQQAEARAAIKRIQQMLKAATPQIAKPMPIPTAEECIAGTVFDLDRLRQWLKDPATRRIAIAEAMSREDIEILTDDFGNPIDLSQKMFGSKTLPPNTQQTKSHQRIPNHALRN</sequence>
<feature type="compositionally biased region" description="Basic residues" evidence="1">
    <location>
        <begin position="191"/>
        <end position="202"/>
    </location>
</feature>
<keyword evidence="3" id="KW-1185">Reference proteome</keyword>
<organism evidence="2 3">
    <name type="scientific">Leptolyngbya boryana NIES-2135</name>
    <dbReference type="NCBI Taxonomy" id="1973484"/>
    <lineage>
        <taxon>Bacteria</taxon>
        <taxon>Bacillati</taxon>
        <taxon>Cyanobacteriota</taxon>
        <taxon>Cyanophyceae</taxon>
        <taxon>Leptolyngbyales</taxon>
        <taxon>Leptolyngbyaceae</taxon>
        <taxon>Leptolyngbya group</taxon>
        <taxon>Leptolyngbya</taxon>
    </lineage>
</organism>
<proteinExistence type="predicted"/>
<feature type="region of interest" description="Disordered" evidence="1">
    <location>
        <begin position="175"/>
        <end position="202"/>
    </location>
</feature>
<dbReference type="Proteomes" id="UP000217895">
    <property type="component" value="Chromosome"/>
</dbReference>
<name>A0A1Z4JEN9_LEPBY</name>
<reference evidence="2 3" key="1">
    <citation type="submission" date="2017-06" db="EMBL/GenBank/DDBJ databases">
        <title>Genome sequencing of cyanobaciteial culture collection at National Institute for Environmental Studies (NIES).</title>
        <authorList>
            <person name="Hirose Y."/>
            <person name="Shimura Y."/>
            <person name="Fujisawa T."/>
            <person name="Nakamura Y."/>
            <person name="Kawachi M."/>
        </authorList>
    </citation>
    <scope>NUCLEOTIDE SEQUENCE [LARGE SCALE GENOMIC DNA]</scope>
    <source>
        <strain evidence="2 3">NIES-2135</strain>
    </source>
</reference>